<reference evidence="1" key="1">
    <citation type="submission" date="2020-10" db="EMBL/GenBank/DDBJ databases">
        <title>Sequencing the genomes of 1000 actinobacteria strains.</title>
        <authorList>
            <person name="Klenk H.-P."/>
        </authorList>
    </citation>
    <scope>NUCLEOTIDE SEQUENCE</scope>
    <source>
        <strain evidence="1">DSM 45354</strain>
    </source>
</reference>
<dbReference type="Proteomes" id="UP000638648">
    <property type="component" value="Unassembled WGS sequence"/>
</dbReference>
<dbReference type="EMBL" id="JADBEM010000001">
    <property type="protein sequence ID" value="MBE1606939.1"/>
    <property type="molecule type" value="Genomic_DNA"/>
</dbReference>
<gene>
    <name evidence="1" type="ORF">HEB94_003787</name>
</gene>
<comment type="caution">
    <text evidence="1">The sequence shown here is derived from an EMBL/GenBank/DDBJ whole genome shotgun (WGS) entry which is preliminary data.</text>
</comment>
<organism evidence="1 2">
    <name type="scientific">Actinopolymorpha pittospori</name>
    <dbReference type="NCBI Taxonomy" id="648752"/>
    <lineage>
        <taxon>Bacteria</taxon>
        <taxon>Bacillati</taxon>
        <taxon>Actinomycetota</taxon>
        <taxon>Actinomycetes</taxon>
        <taxon>Propionibacteriales</taxon>
        <taxon>Actinopolymorphaceae</taxon>
        <taxon>Actinopolymorpha</taxon>
    </lineage>
</organism>
<dbReference type="AlphaFoldDB" id="A0A927MUM7"/>
<evidence type="ECO:0000313" key="2">
    <source>
        <dbReference type="Proteomes" id="UP000638648"/>
    </source>
</evidence>
<sequence length="47" mass="5207">MQRIGSGHDWKASGCDRIRTKVVYCKDGRRGWLGNKPEPPVGASHKA</sequence>
<accession>A0A927MUM7</accession>
<evidence type="ECO:0000313" key="1">
    <source>
        <dbReference type="EMBL" id="MBE1606939.1"/>
    </source>
</evidence>
<proteinExistence type="predicted"/>
<keyword evidence="2" id="KW-1185">Reference proteome</keyword>
<name>A0A927MUM7_9ACTN</name>
<protein>
    <submittedName>
        <fullName evidence="1">Uncharacterized protein</fullName>
    </submittedName>
</protein>